<dbReference type="Proteomes" id="UP001231189">
    <property type="component" value="Unassembled WGS sequence"/>
</dbReference>
<dbReference type="InterPro" id="IPR041118">
    <property type="entry name" value="Rx_N"/>
</dbReference>
<evidence type="ECO:0000313" key="13">
    <source>
        <dbReference type="Proteomes" id="UP001231189"/>
    </source>
</evidence>
<keyword evidence="2" id="KW-0433">Leucine-rich repeat</keyword>
<feature type="domain" description="Disease resistance R13L4/SHOC-2-like LRR" evidence="11">
    <location>
        <begin position="549"/>
        <end position="903"/>
    </location>
</feature>
<reference evidence="12" key="1">
    <citation type="submission" date="2023-07" db="EMBL/GenBank/DDBJ databases">
        <title>A chromosome-level genome assembly of Lolium multiflorum.</title>
        <authorList>
            <person name="Chen Y."/>
            <person name="Copetti D."/>
            <person name="Kolliker R."/>
            <person name="Studer B."/>
        </authorList>
    </citation>
    <scope>NUCLEOTIDE SEQUENCE</scope>
    <source>
        <strain evidence="12">02402/16</strain>
        <tissue evidence="12">Leaf</tissue>
    </source>
</reference>
<dbReference type="FunFam" id="1.10.10.10:FF:000322">
    <property type="entry name" value="Probable disease resistance protein At1g63360"/>
    <property type="match status" value="1"/>
</dbReference>
<keyword evidence="13" id="KW-1185">Reference proteome</keyword>
<dbReference type="Pfam" id="PF23598">
    <property type="entry name" value="LRR_14"/>
    <property type="match status" value="1"/>
</dbReference>
<keyword evidence="6 7" id="KW-0175">Coiled coil</keyword>
<feature type="domain" description="Disease resistance protein winged helix" evidence="10">
    <location>
        <begin position="432"/>
        <end position="502"/>
    </location>
</feature>
<dbReference type="SUPFAM" id="SSF52540">
    <property type="entry name" value="P-loop containing nucleoside triphosphate hydrolases"/>
    <property type="match status" value="1"/>
</dbReference>
<evidence type="ECO:0000259" key="10">
    <source>
        <dbReference type="Pfam" id="PF23559"/>
    </source>
</evidence>
<evidence type="ECO:0000259" key="9">
    <source>
        <dbReference type="Pfam" id="PF18052"/>
    </source>
</evidence>
<dbReference type="AlphaFoldDB" id="A0AAD8R5V5"/>
<organism evidence="12 13">
    <name type="scientific">Lolium multiflorum</name>
    <name type="common">Italian ryegrass</name>
    <name type="synonym">Lolium perenne subsp. multiflorum</name>
    <dbReference type="NCBI Taxonomy" id="4521"/>
    <lineage>
        <taxon>Eukaryota</taxon>
        <taxon>Viridiplantae</taxon>
        <taxon>Streptophyta</taxon>
        <taxon>Embryophyta</taxon>
        <taxon>Tracheophyta</taxon>
        <taxon>Spermatophyta</taxon>
        <taxon>Magnoliopsida</taxon>
        <taxon>Liliopsida</taxon>
        <taxon>Poales</taxon>
        <taxon>Poaceae</taxon>
        <taxon>BOP clade</taxon>
        <taxon>Pooideae</taxon>
        <taxon>Poodae</taxon>
        <taxon>Poeae</taxon>
        <taxon>Poeae Chloroplast Group 2 (Poeae type)</taxon>
        <taxon>Loliodinae</taxon>
        <taxon>Loliinae</taxon>
        <taxon>Lolium</taxon>
    </lineage>
</organism>
<dbReference type="Gene3D" id="1.20.5.4130">
    <property type="match status" value="1"/>
</dbReference>
<comment type="caution">
    <text evidence="12">The sequence shown here is derived from an EMBL/GenBank/DDBJ whole genome shotgun (WGS) entry which is preliminary data.</text>
</comment>
<dbReference type="Gene3D" id="3.40.50.300">
    <property type="entry name" value="P-loop containing nucleotide triphosphate hydrolases"/>
    <property type="match status" value="1"/>
</dbReference>
<evidence type="ECO:0000256" key="3">
    <source>
        <dbReference type="ARBA" id="ARBA00022737"/>
    </source>
</evidence>
<dbReference type="SUPFAM" id="SSF52047">
    <property type="entry name" value="RNI-like"/>
    <property type="match status" value="1"/>
</dbReference>
<dbReference type="PANTHER" id="PTHR23155">
    <property type="entry name" value="DISEASE RESISTANCE PROTEIN RP"/>
    <property type="match status" value="1"/>
</dbReference>
<name>A0AAD8R5V5_LOLMU</name>
<dbReference type="CDD" id="cd14798">
    <property type="entry name" value="RX-CC_like"/>
    <property type="match status" value="1"/>
</dbReference>
<feature type="domain" description="Disease resistance N-terminal" evidence="9">
    <location>
        <begin position="9"/>
        <end position="93"/>
    </location>
</feature>
<evidence type="ECO:0000259" key="8">
    <source>
        <dbReference type="Pfam" id="PF00931"/>
    </source>
</evidence>
<keyword evidence="4" id="KW-0547">Nucleotide-binding</keyword>
<dbReference type="InterPro" id="IPR058922">
    <property type="entry name" value="WHD_DRP"/>
</dbReference>
<keyword evidence="3" id="KW-0677">Repeat</keyword>
<evidence type="ECO:0000259" key="11">
    <source>
        <dbReference type="Pfam" id="PF23598"/>
    </source>
</evidence>
<dbReference type="GO" id="GO:0043531">
    <property type="term" value="F:ADP binding"/>
    <property type="evidence" value="ECO:0007669"/>
    <property type="project" value="InterPro"/>
</dbReference>
<evidence type="ECO:0000256" key="2">
    <source>
        <dbReference type="ARBA" id="ARBA00022614"/>
    </source>
</evidence>
<feature type="domain" description="NB-ARC" evidence="8">
    <location>
        <begin position="178"/>
        <end position="341"/>
    </location>
</feature>
<dbReference type="PRINTS" id="PR00364">
    <property type="entry name" value="DISEASERSIST"/>
</dbReference>
<dbReference type="InterPro" id="IPR044974">
    <property type="entry name" value="Disease_R_plants"/>
</dbReference>
<dbReference type="InterPro" id="IPR032675">
    <property type="entry name" value="LRR_dom_sf"/>
</dbReference>
<keyword evidence="5" id="KW-0611">Plant defense</keyword>
<dbReference type="InterPro" id="IPR027417">
    <property type="entry name" value="P-loop_NTPase"/>
</dbReference>
<dbReference type="InterPro" id="IPR042197">
    <property type="entry name" value="Apaf_helical"/>
</dbReference>
<dbReference type="InterPro" id="IPR036388">
    <property type="entry name" value="WH-like_DNA-bd_sf"/>
</dbReference>
<dbReference type="Pfam" id="PF23559">
    <property type="entry name" value="WHD_DRP"/>
    <property type="match status" value="1"/>
</dbReference>
<dbReference type="Pfam" id="PF00931">
    <property type="entry name" value="NB-ARC"/>
    <property type="match status" value="1"/>
</dbReference>
<dbReference type="InterPro" id="IPR038005">
    <property type="entry name" value="RX-like_CC"/>
</dbReference>
<evidence type="ECO:0000256" key="7">
    <source>
        <dbReference type="SAM" id="Coils"/>
    </source>
</evidence>
<evidence type="ECO:0000313" key="12">
    <source>
        <dbReference type="EMBL" id="KAK1615503.1"/>
    </source>
</evidence>
<dbReference type="Gene3D" id="1.10.10.10">
    <property type="entry name" value="Winged helix-like DNA-binding domain superfamily/Winged helix DNA-binding domain"/>
    <property type="match status" value="1"/>
</dbReference>
<accession>A0AAD8R5V5</accession>
<protein>
    <submittedName>
        <fullName evidence="12">Uncharacterized protein</fullName>
    </submittedName>
</protein>
<gene>
    <name evidence="12" type="ORF">QYE76_021020</name>
</gene>
<proteinExistence type="inferred from homology"/>
<dbReference type="GO" id="GO:0002758">
    <property type="term" value="P:innate immune response-activating signaling pathway"/>
    <property type="evidence" value="ECO:0007669"/>
    <property type="project" value="UniProtKB-ARBA"/>
</dbReference>
<dbReference type="PANTHER" id="PTHR23155:SF1116">
    <property type="entry name" value="OS12G0273300 PROTEIN"/>
    <property type="match status" value="1"/>
</dbReference>
<feature type="coiled-coil region" evidence="7">
    <location>
        <begin position="28"/>
        <end position="55"/>
    </location>
</feature>
<evidence type="ECO:0000256" key="5">
    <source>
        <dbReference type="ARBA" id="ARBA00022821"/>
    </source>
</evidence>
<dbReference type="Pfam" id="PF18052">
    <property type="entry name" value="Rx_N"/>
    <property type="match status" value="1"/>
</dbReference>
<dbReference type="EMBL" id="JAUUTY010000006">
    <property type="protein sequence ID" value="KAK1615503.1"/>
    <property type="molecule type" value="Genomic_DNA"/>
</dbReference>
<dbReference type="InterPro" id="IPR055414">
    <property type="entry name" value="LRR_R13L4/SHOC2-like"/>
</dbReference>
<sequence length="946" mass="107846">MGMEFATGAMGALLPKLGMLLQEEYHLKKRVKQGIRDLKAELESMQTALVKVSNVPLDQLDPLVKIWANEVRELSYAIEDSLDSFMVQFQGLEPTKPHVSFVGFIKCTRNKITEFKIRHKIANDIRDIESHVRKVKERYDRYKFHDIAADQATTTVVDPRLSAMYNKVSDLVGIDKPIYELMKSLFEGSDVPKRKLKTISIVGFGGLGKTTLAKALYDKLNKKFDCGVFVPVGQNPDIKKVFGDILHELGLQTYNVSSAMDVRQLINQLQKFLAEKRYLIVIDDLWDVQTWGIIKYALVDGNLGSRVIATTRICEVAKKAGAVYNMKPLSDDDSKKLFSFRIFGDQGTSHNNQFTDVSDKILRKCGGVPLAVITIASLLVGKRREDWYKVYESIGFGNEDNEVIQNTRKILSFSYYDLPSRLKTCLLYLSVLPEDIWINKNTLIWRWVAEGFVPDKQEIGLFEQGERYFNDLINRSMIRWIEPCHRVNVVRCRVHDMVLDLIRTLSSEVNFITLHDVEHRKTCLPSNSIRRLALHKRAFGHIPNMETGHLRSFNASMCRDSRMPPLSRFKVLRVLDLTECDFSGGVSRLEHVGKLIQLRYLGLFGTPIAELPIEIGHDLKFLQTLDVRETGLEELPPSVSELRKLLSLRASEGTRMLGEIGKLTSLEELRLFSVDKSPNFFIEMGKLTELRVLEIHFDEMKESMHKALVSSLCNLQKIQTLEMYCDSMDIEEWPCHDGWEGWTPAPYRLRELTLSGIFLPRRLSWLDSSCVPHLSYLLFAAQAVEHQDLRILGSLPSLRFLCISSVDNCTPYTVLTSDEFQSLRYLITNIEIKCVEGALPMLHQLVCSASIGTEHVGLVPGSMPLLEKATYWLNCKNHNGEKVEEMESAMRHAAGVHPNSPSLAIRRYNDQEASSKTNQEQVCRRMIIQSLKRVLHDGKDVLANDE</sequence>
<evidence type="ECO:0000256" key="4">
    <source>
        <dbReference type="ARBA" id="ARBA00022741"/>
    </source>
</evidence>
<dbReference type="GO" id="GO:0042742">
    <property type="term" value="P:defense response to bacterium"/>
    <property type="evidence" value="ECO:0007669"/>
    <property type="project" value="UniProtKB-ARBA"/>
</dbReference>
<dbReference type="Gene3D" id="1.10.8.430">
    <property type="entry name" value="Helical domain of apoptotic protease-activating factors"/>
    <property type="match status" value="1"/>
</dbReference>
<dbReference type="Gene3D" id="3.80.10.10">
    <property type="entry name" value="Ribonuclease Inhibitor"/>
    <property type="match status" value="1"/>
</dbReference>
<evidence type="ECO:0000256" key="6">
    <source>
        <dbReference type="ARBA" id="ARBA00023054"/>
    </source>
</evidence>
<dbReference type="GO" id="GO:0009626">
    <property type="term" value="P:plant-type hypersensitive response"/>
    <property type="evidence" value="ECO:0007669"/>
    <property type="project" value="UniProtKB-ARBA"/>
</dbReference>
<dbReference type="FunFam" id="3.40.50.300:FF:001091">
    <property type="entry name" value="Probable disease resistance protein At1g61300"/>
    <property type="match status" value="1"/>
</dbReference>
<evidence type="ECO:0000256" key="1">
    <source>
        <dbReference type="ARBA" id="ARBA00008894"/>
    </source>
</evidence>
<dbReference type="InterPro" id="IPR002182">
    <property type="entry name" value="NB-ARC"/>
</dbReference>
<comment type="similarity">
    <text evidence="1">Belongs to the disease resistance NB-LRR family.</text>
</comment>